<evidence type="ECO:0000256" key="1">
    <source>
        <dbReference type="SAM" id="MobiDB-lite"/>
    </source>
</evidence>
<feature type="compositionally biased region" description="Low complexity" evidence="1">
    <location>
        <begin position="60"/>
        <end position="76"/>
    </location>
</feature>
<sequence>MEHPEDSKKRTSKPSFKVIGHIVMAMRRFQAALNPTYTYTKRPASPPNHQAGLHAKEMARTGSGRTTSGRTASGRDSQGKHHGYKGNMLFKPLPPLPAEQETQA</sequence>
<evidence type="ECO:0000313" key="3">
    <source>
        <dbReference type="Proteomes" id="UP000650467"/>
    </source>
</evidence>
<keyword evidence="3" id="KW-1185">Reference proteome</keyword>
<dbReference type="Proteomes" id="UP000650467">
    <property type="component" value="Unassembled WGS sequence"/>
</dbReference>
<dbReference type="OrthoDB" id="539126at2759"/>
<proteinExistence type="predicted"/>
<name>A0A835VYW8_CHLIN</name>
<organism evidence="2 3">
    <name type="scientific">Chlamydomonas incerta</name>
    <dbReference type="NCBI Taxonomy" id="51695"/>
    <lineage>
        <taxon>Eukaryota</taxon>
        <taxon>Viridiplantae</taxon>
        <taxon>Chlorophyta</taxon>
        <taxon>core chlorophytes</taxon>
        <taxon>Chlorophyceae</taxon>
        <taxon>CS clade</taxon>
        <taxon>Chlamydomonadales</taxon>
        <taxon>Chlamydomonadaceae</taxon>
        <taxon>Chlamydomonas</taxon>
    </lineage>
</organism>
<accession>A0A835VYW8</accession>
<gene>
    <name evidence="2" type="ORF">HXX76_008772</name>
</gene>
<comment type="caution">
    <text evidence="2">The sequence shown here is derived from an EMBL/GenBank/DDBJ whole genome shotgun (WGS) entry which is preliminary data.</text>
</comment>
<dbReference type="AlphaFoldDB" id="A0A835VYW8"/>
<dbReference type="EMBL" id="JAEHOC010000020">
    <property type="protein sequence ID" value="KAG2433045.1"/>
    <property type="molecule type" value="Genomic_DNA"/>
</dbReference>
<reference evidence="2" key="1">
    <citation type="journal article" date="2020" name="bioRxiv">
        <title>Comparative genomics of Chlamydomonas.</title>
        <authorList>
            <person name="Craig R.J."/>
            <person name="Hasan A.R."/>
            <person name="Ness R.W."/>
            <person name="Keightley P.D."/>
        </authorList>
    </citation>
    <scope>NUCLEOTIDE SEQUENCE</scope>
    <source>
        <strain evidence="2">SAG 7.73</strain>
    </source>
</reference>
<feature type="region of interest" description="Disordered" evidence="1">
    <location>
        <begin position="38"/>
        <end position="104"/>
    </location>
</feature>
<evidence type="ECO:0000313" key="2">
    <source>
        <dbReference type="EMBL" id="KAG2433045.1"/>
    </source>
</evidence>
<protein>
    <submittedName>
        <fullName evidence="2">Uncharacterized protein</fullName>
    </submittedName>
</protein>